<accession>A0ABD1Z5W0</accession>
<keyword evidence="3" id="KW-1185">Reference proteome</keyword>
<name>A0ABD1Z5W0_9MARC</name>
<gene>
    <name evidence="2" type="ORF">R1flu_010692</name>
</gene>
<organism evidence="2 3">
    <name type="scientific">Riccia fluitans</name>
    <dbReference type="NCBI Taxonomy" id="41844"/>
    <lineage>
        <taxon>Eukaryota</taxon>
        <taxon>Viridiplantae</taxon>
        <taxon>Streptophyta</taxon>
        <taxon>Embryophyta</taxon>
        <taxon>Marchantiophyta</taxon>
        <taxon>Marchantiopsida</taxon>
        <taxon>Marchantiidae</taxon>
        <taxon>Marchantiales</taxon>
        <taxon>Ricciaceae</taxon>
        <taxon>Riccia</taxon>
    </lineage>
</organism>
<comment type="caution">
    <text evidence="2">The sequence shown here is derived from an EMBL/GenBank/DDBJ whole genome shotgun (WGS) entry which is preliminary data.</text>
</comment>
<protein>
    <submittedName>
        <fullName evidence="2">Uncharacterized protein</fullName>
    </submittedName>
</protein>
<dbReference type="Proteomes" id="UP001605036">
    <property type="component" value="Unassembled WGS sequence"/>
</dbReference>
<feature type="compositionally biased region" description="Basic and acidic residues" evidence="1">
    <location>
        <begin position="37"/>
        <end position="55"/>
    </location>
</feature>
<evidence type="ECO:0000313" key="2">
    <source>
        <dbReference type="EMBL" id="KAL2643105.1"/>
    </source>
</evidence>
<dbReference type="AlphaFoldDB" id="A0ABD1Z5W0"/>
<evidence type="ECO:0000256" key="1">
    <source>
        <dbReference type="SAM" id="MobiDB-lite"/>
    </source>
</evidence>
<proteinExistence type="predicted"/>
<reference evidence="2 3" key="1">
    <citation type="submission" date="2024-09" db="EMBL/GenBank/DDBJ databases">
        <title>Chromosome-scale assembly of Riccia fluitans.</title>
        <authorList>
            <person name="Paukszto L."/>
            <person name="Sawicki J."/>
            <person name="Karawczyk K."/>
            <person name="Piernik-Szablinska J."/>
            <person name="Szczecinska M."/>
            <person name="Mazdziarz M."/>
        </authorList>
    </citation>
    <scope>NUCLEOTIDE SEQUENCE [LARGE SCALE GENOMIC DNA]</scope>
    <source>
        <strain evidence="2">Rf_01</strain>
        <tissue evidence="2">Aerial parts of the thallus</tissue>
    </source>
</reference>
<sequence length="76" mass="8584">MASDREEGEGIVGEGGSHRSSRRRENSCPRFHLPLQRRGDPDHLRPRGEDYPLTRERGDATCLVRMVCLPGELGRV</sequence>
<evidence type="ECO:0000313" key="3">
    <source>
        <dbReference type="Proteomes" id="UP001605036"/>
    </source>
</evidence>
<dbReference type="EMBL" id="JBHFFA010000002">
    <property type="protein sequence ID" value="KAL2643105.1"/>
    <property type="molecule type" value="Genomic_DNA"/>
</dbReference>
<feature type="region of interest" description="Disordered" evidence="1">
    <location>
        <begin position="1"/>
        <end position="55"/>
    </location>
</feature>